<evidence type="ECO:0000256" key="7">
    <source>
        <dbReference type="RuleBase" id="RU364093"/>
    </source>
</evidence>
<comment type="similarity">
    <text evidence="2 7">Belongs to the FHIPEP (flagella/HR/invasion proteins export pore) family.</text>
</comment>
<dbReference type="PANTHER" id="PTHR30161">
    <property type="entry name" value="FLAGELLAR EXPORT PROTEIN, MEMBRANE FLHA SUBUNIT-RELATED"/>
    <property type="match status" value="1"/>
</dbReference>
<dbReference type="Gene3D" id="3.40.30.60">
    <property type="entry name" value="FHIPEP family, domain 1"/>
    <property type="match status" value="1"/>
</dbReference>
<comment type="caution">
    <text evidence="8">The sequence shown here is derived from an EMBL/GenBank/DDBJ whole genome shotgun (WGS) entry which is preliminary data.</text>
</comment>
<feature type="transmembrane region" description="Helical" evidence="7">
    <location>
        <begin position="232"/>
        <end position="255"/>
    </location>
</feature>
<dbReference type="InterPro" id="IPR042194">
    <property type="entry name" value="FHIPEP_1"/>
</dbReference>
<keyword evidence="5 7" id="KW-1133">Transmembrane helix</keyword>
<dbReference type="GO" id="GO:0009306">
    <property type="term" value="P:protein secretion"/>
    <property type="evidence" value="ECO:0007669"/>
    <property type="project" value="InterPro"/>
</dbReference>
<sequence length="690" mass="75621">MAKTLARRGWHGMLQNADMFVAAAVIAVVMIIIIPIPPLLLDILLTFSIAFALITILLTLFTTETLQFAVFPSLLLVVTLFRLSLNISTRLILSRGEAGNVIAAFGSFVAGSNYAVGLIIFIIITVIQFVVITNGAGRVAEVAARFTLDAMPGKQMSIDADFNAGLIDEHEARSRRKNLQSEADFYGAMDGASKFVRGDAIAGIVIVMVNILAGFAIGMIQQGMDLEQAIQTYILLTVGDGLVTQIPALLVSAAAGMLVTRSASEGSFGEDLSKQILGFPRVMILTSAILLILGLVPNIPTWPFMMLSAATGFAAYTLLDEEKIEQERLQAAEAREEEKPAPPENVLNLLAVEPLEIEIGYSLIPLTDSGHGGDLLDRITASRRQCALELGIVVQPIRIRDNLQLPPNTYIFKLKGNEIARGELRPGYYMAMNPLEGDTPTDLDGFPTREPTFGLPAVWIPAEKKDEAEMAGYTVVDVTTVMITHLTETIKTFAHDLLGRQEVKSLIDLVKEKQPAVIDELLPDLLTVGEIQKVLKNLLRERVPIRDLVTIFETLADYARSTREIDLLTEYVRQSLGRTICNLYAEEGKLYVISLDPRLEQKLADSLQVTAHGSYPVMDPQATQNIISDLSVRADQELMQGRQPLVLTSSRIRLPFKRLTERFLPNLVVLSFNEIVPGVEVESVGMVSQG</sequence>
<keyword evidence="7" id="KW-1006">Bacterial flagellum protein export</keyword>
<keyword evidence="8" id="KW-0969">Cilium</keyword>
<dbReference type="InterPro" id="IPR042196">
    <property type="entry name" value="FHIPEP_4"/>
</dbReference>
<evidence type="ECO:0000256" key="6">
    <source>
        <dbReference type="ARBA" id="ARBA00023136"/>
    </source>
</evidence>
<dbReference type="NCBIfam" id="TIGR01398">
    <property type="entry name" value="FlhA"/>
    <property type="match status" value="1"/>
</dbReference>
<comment type="function">
    <text evidence="7">Required for formation of the rod structure of the flagellar apparatus. Together with FliI and FliH, may constitute the export apparatus of flagellin.</text>
</comment>
<dbReference type="AlphaFoldDB" id="C0GJG2"/>
<dbReference type="PROSITE" id="PS00994">
    <property type="entry name" value="FHIPEP"/>
    <property type="match status" value="1"/>
</dbReference>
<keyword evidence="9" id="KW-1185">Reference proteome</keyword>
<dbReference type="InterPro" id="IPR006301">
    <property type="entry name" value="FlhA"/>
</dbReference>
<evidence type="ECO:0000256" key="2">
    <source>
        <dbReference type="ARBA" id="ARBA00008835"/>
    </source>
</evidence>
<dbReference type="InterPro" id="IPR042193">
    <property type="entry name" value="FHIPEP_3"/>
</dbReference>
<evidence type="ECO:0000256" key="1">
    <source>
        <dbReference type="ARBA" id="ARBA00004651"/>
    </source>
</evidence>
<dbReference type="GO" id="GO:0005886">
    <property type="term" value="C:plasma membrane"/>
    <property type="evidence" value="ECO:0007669"/>
    <property type="project" value="UniProtKB-SubCell"/>
</dbReference>
<reference evidence="8 9" key="1">
    <citation type="submission" date="2009-02" db="EMBL/GenBank/DDBJ databases">
        <title>Sequencing of the draft genome and assembly of Dethiobacter alkaliphilus AHT 1.</title>
        <authorList>
            <consortium name="US DOE Joint Genome Institute (JGI-PGF)"/>
            <person name="Lucas S."/>
            <person name="Copeland A."/>
            <person name="Lapidus A."/>
            <person name="Glavina del Rio T."/>
            <person name="Dalin E."/>
            <person name="Tice H."/>
            <person name="Bruce D."/>
            <person name="Goodwin L."/>
            <person name="Pitluck S."/>
            <person name="Larimer F."/>
            <person name="Land M.L."/>
            <person name="Hauser L."/>
            <person name="Muyzer G."/>
        </authorList>
    </citation>
    <scope>NUCLEOTIDE SEQUENCE [LARGE SCALE GENOMIC DNA]</scope>
    <source>
        <strain evidence="8 9">AHT 1</strain>
    </source>
</reference>
<name>C0GJG2_DETAL</name>
<dbReference type="Pfam" id="PF00771">
    <property type="entry name" value="FHIPEP"/>
    <property type="match status" value="1"/>
</dbReference>
<gene>
    <name evidence="7" type="primary">flhA</name>
    <name evidence="8" type="ORF">DealDRAFT_2621</name>
</gene>
<keyword evidence="3 7" id="KW-1003">Cell membrane</keyword>
<dbReference type="PANTHER" id="PTHR30161:SF1">
    <property type="entry name" value="FLAGELLAR BIOSYNTHESIS PROTEIN FLHA-RELATED"/>
    <property type="match status" value="1"/>
</dbReference>
<evidence type="ECO:0000313" key="8">
    <source>
        <dbReference type="EMBL" id="EEG76509.1"/>
    </source>
</evidence>
<feature type="transmembrane region" description="Helical" evidence="7">
    <location>
        <begin position="276"/>
        <end position="296"/>
    </location>
</feature>
<dbReference type="GO" id="GO:0044780">
    <property type="term" value="P:bacterial-type flagellum assembly"/>
    <property type="evidence" value="ECO:0007669"/>
    <property type="project" value="InterPro"/>
</dbReference>
<dbReference type="InterPro" id="IPR001712">
    <property type="entry name" value="T3SS_FHIPEP"/>
</dbReference>
<keyword evidence="7" id="KW-0813">Transport</keyword>
<keyword evidence="8" id="KW-0966">Cell projection</keyword>
<feature type="transmembrane region" description="Helical" evidence="7">
    <location>
        <begin position="114"/>
        <end position="136"/>
    </location>
</feature>
<dbReference type="Gene3D" id="1.10.8.540">
    <property type="entry name" value="FHIPEP family, domain 3"/>
    <property type="match status" value="1"/>
</dbReference>
<evidence type="ECO:0000256" key="5">
    <source>
        <dbReference type="ARBA" id="ARBA00022989"/>
    </source>
</evidence>
<proteinExistence type="inferred from homology"/>
<dbReference type="Gene3D" id="3.40.50.12790">
    <property type="entry name" value="FHIPEP family, domain 4"/>
    <property type="match status" value="1"/>
</dbReference>
<feature type="transmembrane region" description="Helical" evidence="7">
    <location>
        <begin position="200"/>
        <end position="220"/>
    </location>
</feature>
<keyword evidence="4 7" id="KW-0812">Transmembrane</keyword>
<evidence type="ECO:0000313" key="9">
    <source>
        <dbReference type="Proteomes" id="UP000006443"/>
    </source>
</evidence>
<keyword evidence="7" id="KW-0653">Protein transport</keyword>
<accession>C0GJG2</accession>
<keyword evidence="6 7" id="KW-0472">Membrane</keyword>
<dbReference type="PRINTS" id="PR00949">
    <property type="entry name" value="TYPE3IMAPROT"/>
</dbReference>
<keyword evidence="8" id="KW-0282">Flagellum</keyword>
<dbReference type="STRING" id="555088.DealDRAFT_2621"/>
<feature type="transmembrane region" description="Helical" evidence="7">
    <location>
        <begin position="68"/>
        <end position="85"/>
    </location>
</feature>
<dbReference type="InterPro" id="IPR025505">
    <property type="entry name" value="FHIPEP_CS"/>
</dbReference>
<dbReference type="Proteomes" id="UP000006443">
    <property type="component" value="Unassembled WGS sequence"/>
</dbReference>
<evidence type="ECO:0000256" key="3">
    <source>
        <dbReference type="ARBA" id="ARBA00022475"/>
    </source>
</evidence>
<keyword evidence="7" id="KW-1005">Bacterial flagellum biogenesis</keyword>
<protein>
    <recommendedName>
        <fullName evidence="7">Flagellar biosynthesis protein FlhA</fullName>
    </recommendedName>
</protein>
<dbReference type="PIRSF" id="PIRSF005419">
    <property type="entry name" value="FlhA"/>
    <property type="match status" value="1"/>
</dbReference>
<organism evidence="8 9">
    <name type="scientific">Dethiobacter alkaliphilus AHT 1</name>
    <dbReference type="NCBI Taxonomy" id="555088"/>
    <lineage>
        <taxon>Bacteria</taxon>
        <taxon>Bacillati</taxon>
        <taxon>Bacillota</taxon>
        <taxon>Dethiobacteria</taxon>
        <taxon>Dethiobacterales</taxon>
        <taxon>Dethiobacteraceae</taxon>
        <taxon>Dethiobacter</taxon>
    </lineage>
</organism>
<evidence type="ECO:0000256" key="4">
    <source>
        <dbReference type="ARBA" id="ARBA00022692"/>
    </source>
</evidence>
<feature type="transmembrane region" description="Helical" evidence="7">
    <location>
        <begin position="20"/>
        <end position="37"/>
    </location>
</feature>
<feature type="transmembrane region" description="Helical" evidence="7">
    <location>
        <begin position="43"/>
        <end position="61"/>
    </location>
</feature>
<dbReference type="eggNOG" id="COG1298">
    <property type="taxonomic scope" value="Bacteria"/>
</dbReference>
<dbReference type="EMBL" id="ACJM01000016">
    <property type="protein sequence ID" value="EEG76509.1"/>
    <property type="molecule type" value="Genomic_DNA"/>
</dbReference>
<comment type="subcellular location">
    <subcellularLocation>
        <location evidence="1 7">Cell membrane</location>
        <topology evidence="1 7">Multi-pass membrane protein</topology>
    </subcellularLocation>
</comment>